<gene>
    <name evidence="1" type="ORF">C2134_06500</name>
</gene>
<reference evidence="1 2" key="1">
    <citation type="submission" date="2018-01" db="EMBL/GenBank/DDBJ databases">
        <title>Genomic Sequence of Chromobacterium MWU13-2610 from wild cranberry bogs within the Cape Cod National Seashore.</title>
        <authorList>
            <person name="O'Hara-Hanley K."/>
            <person name="Soby S."/>
            <person name="Harrison A."/>
        </authorList>
    </citation>
    <scope>NUCLEOTIDE SEQUENCE [LARGE SCALE GENOMIC DNA]</scope>
    <source>
        <strain evidence="1 2">MWU13-2610</strain>
    </source>
</reference>
<evidence type="ECO:0000313" key="2">
    <source>
        <dbReference type="Proteomes" id="UP000236416"/>
    </source>
</evidence>
<organism evidence="1 2">
    <name type="scientific">Chromobacterium sinusclupearum</name>
    <dbReference type="NCBI Taxonomy" id="2077146"/>
    <lineage>
        <taxon>Bacteria</taxon>
        <taxon>Pseudomonadati</taxon>
        <taxon>Pseudomonadota</taxon>
        <taxon>Betaproteobacteria</taxon>
        <taxon>Neisseriales</taxon>
        <taxon>Chromobacteriaceae</taxon>
        <taxon>Chromobacterium</taxon>
    </lineage>
</organism>
<proteinExistence type="predicted"/>
<evidence type="ECO:0008006" key="3">
    <source>
        <dbReference type="Google" id="ProtNLM"/>
    </source>
</evidence>
<dbReference type="Proteomes" id="UP000236416">
    <property type="component" value="Unassembled WGS sequence"/>
</dbReference>
<accession>A0A2K4MQN9</accession>
<dbReference type="AlphaFoldDB" id="A0A2K4MQN9"/>
<sequence>MPDSRPARGALLCRRCQHYFVTYNPSFPYGCRAMGFSSKRLPCLDVQEASGQACMRFASKTPPPRG</sequence>
<comment type="caution">
    <text evidence="1">The sequence shown here is derived from an EMBL/GenBank/DDBJ whole genome shotgun (WGS) entry which is preliminary data.</text>
</comment>
<dbReference type="RefSeq" id="WP_103318536.1">
    <property type="nucleotide sequence ID" value="NZ_PPTF01000020.1"/>
</dbReference>
<name>A0A2K4MQN9_9NEIS</name>
<evidence type="ECO:0000313" key="1">
    <source>
        <dbReference type="EMBL" id="POA99414.1"/>
    </source>
</evidence>
<protein>
    <recommendedName>
        <fullName evidence="3">Uracil-DNA glycosylase</fullName>
    </recommendedName>
</protein>
<dbReference type="EMBL" id="PPTF01000020">
    <property type="protein sequence ID" value="POA99414.1"/>
    <property type="molecule type" value="Genomic_DNA"/>
</dbReference>
<keyword evidence="2" id="KW-1185">Reference proteome</keyword>